<dbReference type="OrthoDB" id="10006572at2759"/>
<dbReference type="EMBL" id="LMYN01000056">
    <property type="protein sequence ID" value="KSA01323.1"/>
    <property type="molecule type" value="Genomic_DNA"/>
</dbReference>
<evidence type="ECO:0000256" key="7">
    <source>
        <dbReference type="SAM" id="MobiDB-lite"/>
    </source>
</evidence>
<feature type="region of interest" description="Disordered" evidence="7">
    <location>
        <begin position="78"/>
        <end position="104"/>
    </location>
</feature>
<dbReference type="Pfam" id="PF01285">
    <property type="entry name" value="TEA"/>
    <property type="match status" value="1"/>
</dbReference>
<dbReference type="GO" id="GO:0005667">
    <property type="term" value="C:transcription regulator complex"/>
    <property type="evidence" value="ECO:0007669"/>
    <property type="project" value="TreeGrafter"/>
</dbReference>
<dbReference type="InterPro" id="IPR038096">
    <property type="entry name" value="TEA/ATTS_sf"/>
</dbReference>
<comment type="similarity">
    <text evidence="2">Belongs to the TEC1 family.</text>
</comment>
<dbReference type="PANTHER" id="PTHR11834">
    <property type="entry name" value="TRANSCRIPTIONAL ENHANCER FACTOR TEF RELATED"/>
    <property type="match status" value="1"/>
</dbReference>
<dbReference type="GO" id="GO:0000981">
    <property type="term" value="F:DNA-binding transcription factor activity, RNA polymerase II-specific"/>
    <property type="evidence" value="ECO:0007669"/>
    <property type="project" value="TreeGrafter"/>
</dbReference>
<evidence type="ECO:0000256" key="5">
    <source>
        <dbReference type="ARBA" id="ARBA00023242"/>
    </source>
</evidence>
<protein>
    <recommendedName>
        <fullName evidence="8">TEA domain-containing protein</fullName>
    </recommendedName>
</protein>
<evidence type="ECO:0000256" key="6">
    <source>
        <dbReference type="PROSITE-ProRule" id="PRU00505"/>
    </source>
</evidence>
<organism evidence="9 10">
    <name type="scientific">Debaryomyces fabryi</name>
    <dbReference type="NCBI Taxonomy" id="58627"/>
    <lineage>
        <taxon>Eukaryota</taxon>
        <taxon>Fungi</taxon>
        <taxon>Dikarya</taxon>
        <taxon>Ascomycota</taxon>
        <taxon>Saccharomycotina</taxon>
        <taxon>Pichiomycetes</taxon>
        <taxon>Debaryomycetaceae</taxon>
        <taxon>Debaryomyces</taxon>
    </lineage>
</organism>
<dbReference type="InterPro" id="IPR050937">
    <property type="entry name" value="TEC1_TEAD_TF"/>
</dbReference>
<gene>
    <name evidence="9" type="ORF">AC631_02888</name>
</gene>
<evidence type="ECO:0000256" key="3">
    <source>
        <dbReference type="ARBA" id="ARBA00023015"/>
    </source>
</evidence>
<evidence type="ECO:0000256" key="4">
    <source>
        <dbReference type="ARBA" id="ARBA00023163"/>
    </source>
</evidence>
<dbReference type="InterPro" id="IPR000818">
    <property type="entry name" value="TEA/ATTS_dom"/>
</dbReference>
<name>A0A0V1PYI3_9ASCO</name>
<dbReference type="AlphaFoldDB" id="A0A0V1PYI3"/>
<dbReference type="SMART" id="SM00426">
    <property type="entry name" value="TEA"/>
    <property type="match status" value="1"/>
</dbReference>
<feature type="domain" description="TEA" evidence="8">
    <location>
        <begin position="124"/>
        <end position="198"/>
    </location>
</feature>
<keyword evidence="10" id="KW-1185">Reference proteome</keyword>
<comment type="subcellular location">
    <subcellularLocation>
        <location evidence="1">Nucleus</location>
    </subcellularLocation>
</comment>
<keyword evidence="4" id="KW-0804">Transcription</keyword>
<sequence length="575" mass="65470">MSHTPTQTPNRTGRTNKKLPMIVDIALDGDGQQLYQVHESSRQVRKEMPISTNFSCNEAEKTPIRKILGIVSPSTLNQKKVKDEDEEGELGDYAPPESATKRTGDLNIFTGNVEDNYEFHNEDRGSTNDIWSDDVEMAFEEILAIIPKKSSNKIKISGRSCGRNELISDYILNKTGKFRSRKQVSSHIQVIKNLGQKPDIIKLINEGPSFETEKEKERNDKRFEEIFSKINLDKSLGMTDVKKRKESVSSSTQPVKKQRINEIIKVENFYMLINDTYGGNPIILTFQNSNDLKSLKIKENAKISNRFPGLNDFQNTDIPILHSMVKVYLPHLPKNYTIEGLQTNYFLLDSHQSNYSVFTCIYSFGNEVLKFNDTNVKANENQQFLPKFWKFFISKLVNNSNPMEVNMAFKGITIKQIIYESNGDSNIVLKLKIKSVSLWEFAKVDQFKDASTSVTKLSLPTQTIADIQPLAVDYHPPSLNSTTTTSTATMPPTVSSILDDHAFETKPQLSVQEKFESLQHHQEQQQSQPFQNMLHPSVNTNLMMVSKDNQSNQFGGTLFSENEFMNINLDESQFN</sequence>
<dbReference type="GO" id="GO:0000978">
    <property type="term" value="F:RNA polymerase II cis-regulatory region sequence-specific DNA binding"/>
    <property type="evidence" value="ECO:0007669"/>
    <property type="project" value="TreeGrafter"/>
</dbReference>
<comment type="caution">
    <text evidence="9">The sequence shown here is derived from an EMBL/GenBank/DDBJ whole genome shotgun (WGS) entry which is preliminary data.</text>
</comment>
<dbReference type="Proteomes" id="UP000054251">
    <property type="component" value="Unassembled WGS sequence"/>
</dbReference>
<dbReference type="PROSITE" id="PS51088">
    <property type="entry name" value="TEA_2"/>
    <property type="match status" value="1"/>
</dbReference>
<evidence type="ECO:0000259" key="8">
    <source>
        <dbReference type="PROSITE" id="PS51088"/>
    </source>
</evidence>
<evidence type="ECO:0000313" key="10">
    <source>
        <dbReference type="Proteomes" id="UP000054251"/>
    </source>
</evidence>
<dbReference type="GO" id="GO:0005634">
    <property type="term" value="C:nucleus"/>
    <property type="evidence" value="ECO:0007669"/>
    <property type="project" value="UniProtKB-SubCell"/>
</dbReference>
<dbReference type="PRINTS" id="PR00065">
    <property type="entry name" value="TEADOMAIN"/>
</dbReference>
<accession>A0A0V1PYI3</accession>
<evidence type="ECO:0000256" key="2">
    <source>
        <dbReference type="ARBA" id="ARBA00008421"/>
    </source>
</evidence>
<dbReference type="GeneID" id="26839897"/>
<keyword evidence="3" id="KW-0805">Transcription regulation</keyword>
<dbReference type="Gene3D" id="6.10.20.40">
    <property type="entry name" value="TEA/ATTS domain"/>
    <property type="match status" value="1"/>
</dbReference>
<evidence type="ECO:0000256" key="1">
    <source>
        <dbReference type="ARBA" id="ARBA00004123"/>
    </source>
</evidence>
<reference evidence="9 10" key="1">
    <citation type="submission" date="2015-11" db="EMBL/GenBank/DDBJ databases">
        <title>The genome of Debaryomyces fabryi.</title>
        <authorList>
            <person name="Tafer H."/>
            <person name="Lopandic K."/>
        </authorList>
    </citation>
    <scope>NUCLEOTIDE SEQUENCE [LARGE SCALE GENOMIC DNA]</scope>
    <source>
        <strain evidence="9 10">CBS 789</strain>
    </source>
</reference>
<keyword evidence="5" id="KW-0539">Nucleus</keyword>
<feature type="DNA-binding region" description="TEA" evidence="6">
    <location>
        <begin position="124"/>
        <end position="198"/>
    </location>
</feature>
<evidence type="ECO:0000313" key="9">
    <source>
        <dbReference type="EMBL" id="KSA01323.1"/>
    </source>
</evidence>
<proteinExistence type="inferred from homology"/>
<dbReference type="PANTHER" id="PTHR11834:SF0">
    <property type="entry name" value="PROTEIN SCALLOPED"/>
    <property type="match status" value="1"/>
</dbReference>
<dbReference type="RefSeq" id="XP_015467425.1">
    <property type="nucleotide sequence ID" value="XM_015611717.1"/>
</dbReference>